<comment type="subcellular location">
    <subcellularLocation>
        <location evidence="1">Periplasm</location>
    </subcellularLocation>
</comment>
<feature type="signal peptide" evidence="5">
    <location>
        <begin position="1"/>
        <end position="22"/>
    </location>
</feature>
<evidence type="ECO:0000313" key="6">
    <source>
        <dbReference type="EMBL" id="QTF10439.1"/>
    </source>
</evidence>
<dbReference type="InterPro" id="IPR052211">
    <property type="entry name" value="Cpx_auxiliary_protein"/>
</dbReference>
<dbReference type="InterPro" id="IPR012899">
    <property type="entry name" value="LTXXQ"/>
</dbReference>
<keyword evidence="4" id="KW-0574">Periplasm</keyword>
<keyword evidence="7" id="KW-1185">Reference proteome</keyword>
<dbReference type="EMBL" id="CP050854">
    <property type="protein sequence ID" value="QTF10439.1"/>
    <property type="molecule type" value="Genomic_DNA"/>
</dbReference>
<dbReference type="PANTHER" id="PTHR38102">
    <property type="entry name" value="PERIPLASMIC CHAPERONE SPY"/>
    <property type="match status" value="1"/>
</dbReference>
<reference evidence="6 7" key="1">
    <citation type="submission" date="2020-03" db="EMBL/GenBank/DDBJ databases">
        <authorList>
            <person name="Bakhshi Ganjeh M."/>
        </authorList>
    </citation>
    <scope>NUCLEOTIDE SEQUENCE [LARGE SCALE GENOMIC DNA]</scope>
    <source>
        <strain evidence="7">Iran 50</strain>
    </source>
</reference>
<evidence type="ECO:0000256" key="1">
    <source>
        <dbReference type="ARBA" id="ARBA00004418"/>
    </source>
</evidence>
<feature type="chain" id="PRO_5045619822" evidence="5">
    <location>
        <begin position="23"/>
        <end position="160"/>
    </location>
</feature>
<evidence type="ECO:0000313" key="7">
    <source>
        <dbReference type="Proteomes" id="UP000671960"/>
    </source>
</evidence>
<sequence length="160" mass="18356">MPQVTTLSLASLLMLSSFTTFAAGFESVSVSNCHHNDSATKPFSGQPGMFDGVKLSEQQRQQMRDLMHQGRQDSPEFNAEDVEAMHRLVIAGQFDEAAVRDQITKMMQVQIERQVQMTRVRNQMYNLLTPEQKKVLEQKHQQRMKEMSQQVSMFNQMSAQ</sequence>
<evidence type="ECO:0000256" key="3">
    <source>
        <dbReference type="ARBA" id="ARBA00022729"/>
    </source>
</evidence>
<proteinExistence type="inferred from homology"/>
<accession>A0ABX7UXA1</accession>
<evidence type="ECO:0000256" key="2">
    <source>
        <dbReference type="ARBA" id="ARBA00008441"/>
    </source>
</evidence>
<evidence type="ECO:0000256" key="5">
    <source>
        <dbReference type="SAM" id="SignalP"/>
    </source>
</evidence>
<keyword evidence="3 5" id="KW-0732">Signal</keyword>
<dbReference type="NCBIfam" id="NF007687">
    <property type="entry name" value="PRK10363.1"/>
    <property type="match status" value="1"/>
</dbReference>
<evidence type="ECO:0000256" key="4">
    <source>
        <dbReference type="ARBA" id="ARBA00022764"/>
    </source>
</evidence>
<protein>
    <submittedName>
        <fullName evidence="6">Periplasmic heavy metal sensor</fullName>
    </submittedName>
</protein>
<name>A0ABX7UXA1_9GAMM</name>
<dbReference type="Gene3D" id="1.20.120.1490">
    <property type="match status" value="1"/>
</dbReference>
<dbReference type="Proteomes" id="UP000671960">
    <property type="component" value="Chromosome"/>
</dbReference>
<comment type="similarity">
    <text evidence="2">Belongs to the CpxP/Spy family.</text>
</comment>
<gene>
    <name evidence="6" type="ORF">HC231_22840</name>
</gene>
<dbReference type="CDD" id="cd09916">
    <property type="entry name" value="CpxP_like"/>
    <property type="match status" value="1"/>
</dbReference>
<dbReference type="RefSeq" id="WP_208231490.1">
    <property type="nucleotide sequence ID" value="NZ_CP050854.1"/>
</dbReference>
<dbReference type="PANTHER" id="PTHR38102:SF2">
    <property type="entry name" value="PERIPLASMIC PROTEIN CPXP"/>
    <property type="match status" value="1"/>
</dbReference>
<dbReference type="Pfam" id="PF07813">
    <property type="entry name" value="LTXXQ"/>
    <property type="match status" value="1"/>
</dbReference>
<organism evidence="6 7">
    <name type="scientific">Brenneria izadpanahii</name>
    <dbReference type="NCBI Taxonomy" id="2722756"/>
    <lineage>
        <taxon>Bacteria</taxon>
        <taxon>Pseudomonadati</taxon>
        <taxon>Pseudomonadota</taxon>
        <taxon>Gammaproteobacteria</taxon>
        <taxon>Enterobacterales</taxon>
        <taxon>Pectobacteriaceae</taxon>
        <taxon>Brenneria</taxon>
    </lineage>
</organism>